<name>A0AAE0X2F3_9PEZI</name>
<dbReference type="PANTHER" id="PTHR48182:SF3">
    <property type="entry name" value="DUF676 DOMAIN-CONTAINING PROTEIN"/>
    <property type="match status" value="1"/>
</dbReference>
<dbReference type="Proteomes" id="UP001270362">
    <property type="component" value="Unassembled WGS sequence"/>
</dbReference>
<dbReference type="SUPFAM" id="SSF53474">
    <property type="entry name" value="alpha/beta-Hydrolases"/>
    <property type="match status" value="1"/>
</dbReference>
<comment type="caution">
    <text evidence="2">The sequence shown here is derived from an EMBL/GenBank/DDBJ whole genome shotgun (WGS) entry which is preliminary data.</text>
</comment>
<dbReference type="EMBL" id="JAULSO010000004">
    <property type="protein sequence ID" value="KAK3683587.1"/>
    <property type="molecule type" value="Genomic_DNA"/>
</dbReference>
<reference evidence="2" key="1">
    <citation type="journal article" date="2023" name="Mol. Phylogenet. Evol.">
        <title>Genome-scale phylogeny and comparative genomics of the fungal order Sordariales.</title>
        <authorList>
            <person name="Hensen N."/>
            <person name="Bonometti L."/>
            <person name="Westerberg I."/>
            <person name="Brannstrom I.O."/>
            <person name="Guillou S."/>
            <person name="Cros-Aarteil S."/>
            <person name="Calhoun S."/>
            <person name="Haridas S."/>
            <person name="Kuo A."/>
            <person name="Mondo S."/>
            <person name="Pangilinan J."/>
            <person name="Riley R."/>
            <person name="LaButti K."/>
            <person name="Andreopoulos B."/>
            <person name="Lipzen A."/>
            <person name="Chen C."/>
            <person name="Yan M."/>
            <person name="Daum C."/>
            <person name="Ng V."/>
            <person name="Clum A."/>
            <person name="Steindorff A."/>
            <person name="Ohm R.A."/>
            <person name="Martin F."/>
            <person name="Silar P."/>
            <person name="Natvig D.O."/>
            <person name="Lalanne C."/>
            <person name="Gautier V."/>
            <person name="Ament-Velasquez S.L."/>
            <person name="Kruys A."/>
            <person name="Hutchinson M.I."/>
            <person name="Powell A.J."/>
            <person name="Barry K."/>
            <person name="Miller A.N."/>
            <person name="Grigoriev I.V."/>
            <person name="Debuchy R."/>
            <person name="Gladieux P."/>
            <person name="Hiltunen Thoren M."/>
            <person name="Johannesson H."/>
        </authorList>
    </citation>
    <scope>NUCLEOTIDE SEQUENCE</scope>
    <source>
        <strain evidence="2">CBS 314.62</strain>
    </source>
</reference>
<sequence length="373" mass="40725">MSSVNPSQGITLAGWTTALCLLLGAIAASLWLYLAPVYSKPAPACLAGPTSDPARSMEQDVRARVRLCQVNPDKNEADTDIDIIAIHGLDTKSPDTWTWVDPSDRNNKVNWLADTRMLPARFPTARIFTCDWPAGLFKEKSTIQMTVKELARSLLLGIRSRPGADQGRPILFIASCLGGLILIQAMVIAAEPGSEYTSLWRATGGVVFLATPFRGTAFQDIARAAVLFLEVSARLAGETASDLLDNLKASTPFLQDLVGDFTRTYKQRDQPCQLAIFYETKPGNLLRKGIPYRRSADYLKEPKLLVDSGSARLDIVPNPIALERAHVEMNKFSGPNDPDFHAVAGRIDIILSDIRNGYPMDEADALISSLPVA</sequence>
<keyword evidence="3" id="KW-1185">Reference proteome</keyword>
<feature type="non-terminal residue" evidence="2">
    <location>
        <position position="1"/>
    </location>
</feature>
<evidence type="ECO:0000313" key="3">
    <source>
        <dbReference type="Proteomes" id="UP001270362"/>
    </source>
</evidence>
<dbReference type="InterPro" id="IPR029058">
    <property type="entry name" value="AB_hydrolase_fold"/>
</dbReference>
<dbReference type="InterPro" id="IPR052374">
    <property type="entry name" value="SERAC1"/>
</dbReference>
<dbReference type="PANTHER" id="PTHR48182">
    <property type="entry name" value="PROTEIN SERAC1"/>
    <property type="match status" value="1"/>
</dbReference>
<feature type="transmembrane region" description="Helical" evidence="1">
    <location>
        <begin position="12"/>
        <end position="34"/>
    </location>
</feature>
<accession>A0AAE0X2F3</accession>
<keyword evidence="1" id="KW-0472">Membrane</keyword>
<organism evidence="2 3">
    <name type="scientific">Podospora appendiculata</name>
    <dbReference type="NCBI Taxonomy" id="314037"/>
    <lineage>
        <taxon>Eukaryota</taxon>
        <taxon>Fungi</taxon>
        <taxon>Dikarya</taxon>
        <taxon>Ascomycota</taxon>
        <taxon>Pezizomycotina</taxon>
        <taxon>Sordariomycetes</taxon>
        <taxon>Sordariomycetidae</taxon>
        <taxon>Sordariales</taxon>
        <taxon>Podosporaceae</taxon>
        <taxon>Podospora</taxon>
    </lineage>
</organism>
<dbReference type="AlphaFoldDB" id="A0AAE0X2F3"/>
<evidence type="ECO:0000313" key="2">
    <source>
        <dbReference type="EMBL" id="KAK3683587.1"/>
    </source>
</evidence>
<protein>
    <submittedName>
        <fullName evidence="2">Uncharacterized protein</fullName>
    </submittedName>
</protein>
<keyword evidence="1" id="KW-1133">Transmembrane helix</keyword>
<gene>
    <name evidence="2" type="ORF">B0T22DRAFT_348109</name>
</gene>
<keyword evidence="1" id="KW-0812">Transmembrane</keyword>
<feature type="transmembrane region" description="Helical" evidence="1">
    <location>
        <begin position="169"/>
        <end position="190"/>
    </location>
</feature>
<evidence type="ECO:0000256" key="1">
    <source>
        <dbReference type="SAM" id="Phobius"/>
    </source>
</evidence>
<reference evidence="2" key="2">
    <citation type="submission" date="2023-06" db="EMBL/GenBank/DDBJ databases">
        <authorList>
            <consortium name="Lawrence Berkeley National Laboratory"/>
            <person name="Haridas S."/>
            <person name="Hensen N."/>
            <person name="Bonometti L."/>
            <person name="Westerberg I."/>
            <person name="Brannstrom I.O."/>
            <person name="Guillou S."/>
            <person name="Cros-Aarteil S."/>
            <person name="Calhoun S."/>
            <person name="Kuo A."/>
            <person name="Mondo S."/>
            <person name="Pangilinan J."/>
            <person name="Riley R."/>
            <person name="Labutti K."/>
            <person name="Andreopoulos B."/>
            <person name="Lipzen A."/>
            <person name="Chen C."/>
            <person name="Yanf M."/>
            <person name="Daum C."/>
            <person name="Ng V."/>
            <person name="Clum A."/>
            <person name="Steindorff A."/>
            <person name="Ohm R."/>
            <person name="Martin F."/>
            <person name="Silar P."/>
            <person name="Natvig D."/>
            <person name="Lalanne C."/>
            <person name="Gautier V."/>
            <person name="Ament-Velasquez S.L."/>
            <person name="Kruys A."/>
            <person name="Hutchinson M.I."/>
            <person name="Powell A.J."/>
            <person name="Barry K."/>
            <person name="Miller A.N."/>
            <person name="Grigoriev I.V."/>
            <person name="Debuchy R."/>
            <person name="Gladieux P."/>
            <person name="Thoren M.H."/>
            <person name="Johannesson H."/>
        </authorList>
    </citation>
    <scope>NUCLEOTIDE SEQUENCE</scope>
    <source>
        <strain evidence="2">CBS 314.62</strain>
    </source>
</reference>
<dbReference type="Gene3D" id="3.40.50.1820">
    <property type="entry name" value="alpha/beta hydrolase"/>
    <property type="match status" value="1"/>
</dbReference>
<proteinExistence type="predicted"/>